<reference evidence="1 2" key="1">
    <citation type="submission" date="2020-07" db="EMBL/GenBank/DDBJ databases">
        <title>A new beta-1,3-glucan-decomposing anaerobic bacterium isolated from anoxic soil subjected to biological soil disinfestation.</title>
        <authorList>
            <person name="Ueki A."/>
            <person name="Tonouchi A."/>
        </authorList>
    </citation>
    <scope>NUCLEOTIDE SEQUENCE [LARGE SCALE GENOMIC DNA]</scope>
    <source>
        <strain evidence="1 2">TW1</strain>
    </source>
</reference>
<accession>A0A6V8SQ31</accession>
<name>A0A6V8SQ31_9CLOT</name>
<dbReference type="EMBL" id="BLZR01000001">
    <property type="protein sequence ID" value="GFP76963.1"/>
    <property type="molecule type" value="Genomic_DNA"/>
</dbReference>
<dbReference type="Proteomes" id="UP000580568">
    <property type="component" value="Unassembled WGS sequence"/>
</dbReference>
<evidence type="ECO:0000313" key="1">
    <source>
        <dbReference type="EMBL" id="GFP76963.1"/>
    </source>
</evidence>
<dbReference type="InterPro" id="IPR018763">
    <property type="entry name" value="DUF2334"/>
</dbReference>
<protein>
    <recommendedName>
        <fullName evidence="3">DUF2334 domain-containing protein</fullName>
    </recommendedName>
</protein>
<dbReference type="Pfam" id="PF10096">
    <property type="entry name" value="DUF2334"/>
    <property type="match status" value="1"/>
</dbReference>
<dbReference type="RefSeq" id="WP_183278357.1">
    <property type="nucleotide sequence ID" value="NZ_BLZR01000001.1"/>
</dbReference>
<comment type="caution">
    <text evidence="1">The sequence shown here is derived from an EMBL/GenBank/DDBJ whole genome shotgun (WGS) entry which is preliminary data.</text>
</comment>
<keyword evidence="2" id="KW-1185">Reference proteome</keyword>
<gene>
    <name evidence="1" type="ORF">bsdtw1_03075</name>
</gene>
<evidence type="ECO:0008006" key="3">
    <source>
        <dbReference type="Google" id="ProtNLM"/>
    </source>
</evidence>
<dbReference type="AlphaFoldDB" id="A0A6V8SQ31"/>
<organism evidence="1 2">
    <name type="scientific">Clostridium fungisolvens</name>
    <dbReference type="NCBI Taxonomy" id="1604897"/>
    <lineage>
        <taxon>Bacteria</taxon>
        <taxon>Bacillati</taxon>
        <taxon>Bacillota</taxon>
        <taxon>Clostridia</taxon>
        <taxon>Eubacteriales</taxon>
        <taxon>Clostridiaceae</taxon>
        <taxon>Clostridium</taxon>
    </lineage>
</organism>
<evidence type="ECO:0000313" key="2">
    <source>
        <dbReference type="Proteomes" id="UP000580568"/>
    </source>
</evidence>
<sequence length="421" mass="49335">MVYEKQLSLIEANLKINFEGKSLKFIDPIYRDINRYFLPFLEFIKQIKGKFNITRDKINIRFKHKSPIYINYKTDNYKFTVINYILYLSLFDICTILNAKSSWDYNSESISLYWNKDKSEIYTIPSGKVALIRFEDVTAGDEYLSSDNLEKFRVIADFMFSAGVPFHIAWIPRFVDPPNSIDNDISKHYSLTNANFLFTIEYLLNRGGQIGLHGYTHQYGYEVSAEGTEFNEERNNDEKCIRKRVEAAINTAKKLELPFKFFESPHYAATEFQQSIFEQYFGIIYEDCVGIWGDKIVKSPRNHRTLYIPTPLSYVEGKDGTEKMLDRINNLDEETLASLFYHPYKDFEYITLKNSTNGYPLSEYSESSPLHQIVKALFDKKYSFSKITSLSINNEKNPPIKSFFNLSKLYSFLKFKIKSIK</sequence>
<proteinExistence type="predicted"/>